<dbReference type="InterPro" id="IPR004017">
    <property type="entry name" value="Cys_rich_dom"/>
</dbReference>
<dbReference type="PANTHER" id="PTHR30296">
    <property type="entry name" value="UNCHARACTERIZED PROTEIN YKGE"/>
    <property type="match status" value="1"/>
</dbReference>
<evidence type="ECO:0000313" key="3">
    <source>
        <dbReference type="Proteomes" id="UP000637720"/>
    </source>
</evidence>
<dbReference type="GO" id="GO:0005829">
    <property type="term" value="C:cytosol"/>
    <property type="evidence" value="ECO:0007669"/>
    <property type="project" value="TreeGrafter"/>
</dbReference>
<sequence length="241" mass="26401">MRVALFVTCLIDAFFPEVAKSAVRVLRRHGVEVDVPRTQTCCGQPAYNSGYREEAREVAKQLIRAFDGSACVVTPSGSCAAMVRCEYPRLFADDPEWRPRAEALAAKTYEFSEFLVNVLGVEDPGVTFPARATVHASCHMTRGLGVKDEPLCLLKRVKGLELCPLPYREDCCGFGGTFAVKMAGISAAMADEKIDHIEETEAEVLIGSDMGCLWHLGGRLSRRGKPLRVLHVAQVLDGGRE</sequence>
<feature type="domain" description="Cysteine-rich" evidence="1">
    <location>
        <begin position="133"/>
        <end position="216"/>
    </location>
</feature>
<dbReference type="PANTHER" id="PTHR30296:SF0">
    <property type="entry name" value="LACTATE UTILIZATION PROTEIN A"/>
    <property type="match status" value="1"/>
</dbReference>
<dbReference type="EMBL" id="BMOF01000013">
    <property type="protein sequence ID" value="GGJ97644.1"/>
    <property type="molecule type" value="Genomic_DNA"/>
</dbReference>
<keyword evidence="3" id="KW-1185">Reference proteome</keyword>
<dbReference type="Proteomes" id="UP000637720">
    <property type="component" value="Unassembled WGS sequence"/>
</dbReference>
<dbReference type="GO" id="GO:0016491">
    <property type="term" value="F:oxidoreductase activity"/>
    <property type="evidence" value="ECO:0007669"/>
    <property type="project" value="UniProtKB-ARBA"/>
</dbReference>
<feature type="domain" description="Cysteine-rich" evidence="1">
    <location>
        <begin position="3"/>
        <end position="83"/>
    </location>
</feature>
<reference evidence="2" key="1">
    <citation type="journal article" date="2014" name="Int. J. Syst. Evol. Microbiol.">
        <title>Complete genome sequence of Corynebacterium casei LMG S-19264T (=DSM 44701T), isolated from a smear-ripened cheese.</title>
        <authorList>
            <consortium name="US DOE Joint Genome Institute (JGI-PGF)"/>
            <person name="Walter F."/>
            <person name="Albersmeier A."/>
            <person name="Kalinowski J."/>
            <person name="Ruckert C."/>
        </authorList>
    </citation>
    <scope>NUCLEOTIDE SEQUENCE</scope>
    <source>
        <strain evidence="2">JCM 14719</strain>
    </source>
</reference>
<name>A0A8J3B6U6_9BACI</name>
<dbReference type="RefSeq" id="WP_188816923.1">
    <property type="nucleotide sequence ID" value="NZ_BMOF01000013.1"/>
</dbReference>
<dbReference type="AlphaFoldDB" id="A0A8J3B6U6"/>
<gene>
    <name evidence="2" type="primary">lutA</name>
    <name evidence="2" type="ORF">GCM10007043_09370</name>
</gene>
<organism evidence="2 3">
    <name type="scientific">Calditerricola satsumensis</name>
    <dbReference type="NCBI Taxonomy" id="373054"/>
    <lineage>
        <taxon>Bacteria</taxon>
        <taxon>Bacillati</taxon>
        <taxon>Bacillota</taxon>
        <taxon>Bacilli</taxon>
        <taxon>Bacillales</taxon>
        <taxon>Bacillaceae</taxon>
        <taxon>Calditerricola</taxon>
    </lineage>
</organism>
<comment type="caution">
    <text evidence="2">The sequence shown here is derived from an EMBL/GenBank/DDBJ whole genome shotgun (WGS) entry which is preliminary data.</text>
</comment>
<dbReference type="Pfam" id="PF02754">
    <property type="entry name" value="CCG"/>
    <property type="match status" value="2"/>
</dbReference>
<accession>A0A8J3B6U6</accession>
<evidence type="ECO:0000259" key="1">
    <source>
        <dbReference type="Pfam" id="PF02754"/>
    </source>
</evidence>
<protein>
    <submittedName>
        <fullName evidence="2">Lactate utilization protein A</fullName>
    </submittedName>
</protein>
<evidence type="ECO:0000313" key="2">
    <source>
        <dbReference type="EMBL" id="GGJ97644.1"/>
    </source>
</evidence>
<proteinExistence type="predicted"/>
<reference evidence="2" key="2">
    <citation type="submission" date="2020-09" db="EMBL/GenBank/DDBJ databases">
        <authorList>
            <person name="Sun Q."/>
            <person name="Ohkuma M."/>
        </authorList>
    </citation>
    <scope>NUCLEOTIDE SEQUENCE</scope>
    <source>
        <strain evidence="2">JCM 14719</strain>
    </source>
</reference>